<dbReference type="GO" id="GO:0003691">
    <property type="term" value="F:double-stranded telomeric DNA binding"/>
    <property type="evidence" value="ECO:0007669"/>
    <property type="project" value="TreeGrafter"/>
</dbReference>
<organism evidence="6 7">
    <name type="scientific">Ophiocordyceps sinensis</name>
    <dbReference type="NCBI Taxonomy" id="72228"/>
    <lineage>
        <taxon>Eukaryota</taxon>
        <taxon>Fungi</taxon>
        <taxon>Dikarya</taxon>
        <taxon>Ascomycota</taxon>
        <taxon>Pezizomycotina</taxon>
        <taxon>Sordariomycetes</taxon>
        <taxon>Hypocreomycetidae</taxon>
        <taxon>Hypocreales</taxon>
        <taxon>Ophiocordycipitaceae</taxon>
        <taxon>Ophiocordyceps</taxon>
    </lineage>
</organism>
<feature type="compositionally biased region" description="Basic and acidic residues" evidence="4">
    <location>
        <begin position="555"/>
        <end position="568"/>
    </location>
</feature>
<dbReference type="InterPro" id="IPR052833">
    <property type="entry name" value="Telomeric_DNA-bd_trans-reg"/>
</dbReference>
<sequence>MAEPAQAAEGAASSASSIKQEPEHPVDLEGFDFTDLSRELAAKRPLDEVDRGPSQTPEAKRAKTEVQADEESLEKSLALLVQNALADVGDLVDHFNAESDEPLTATTEPMDTARPRPAFSADPQAYVREMNINALGGMALSLLHILVQQPLHETMALIKDAESDHGRSYRQLRHSLEQLRLLYTSKPALSARELGMDQDESRTCIELANLAQLGSWLADGSPGSLSEADRHFLALFSCQVSDLPPGMTDLYLGIMTQRAVESLVLKEPGKPSEEVLGEVLLSGLEDRLREQHGGDELTSADQNFVSMVQSRKETLQGEAEEQAEPTALRDTHPTEHLLRTFVSCVKSRLRSEPELCSRFGISIEVDDEPTTVQETTDPVDDVEIDFDEISSFFERTASILVQEALAGMTEDVDGAPTPLEEGGDPSTGATNDKPPAPTNGKMDLMTDYKELEALVAESTSNYVKTTLHGLSPIPYQPTMPQSTAESMAAQTPYLQQLQQLQAQHPYYTTCPQSLPEPQMPPLSPGESLPPNQTFSSAILYDKARHAALSKSSTHTRREGIHSTRRPWSQEEEKALMAGLDMVKGPHWSQILTLFGHNGTISDILKDRTQVQLKDKARNLKLFFLKTNSEMPYYLQAVTGELKTRAPTQAARKEAEDRARLTTDEEQAKLQGIMALAGGLQHPPHPRVAPAPASTPNASGPAKTAAAASGVGPRAQAASINGAAGHGTTPAPAQGAAPRPPAGNTTSQAAAQRPALTASTAGAHHAGRPPGAQATTQQVLQAMPQAPLRPQSQLPRPQTQQGNPYQPQADADAEATGPGFPNGSRTCCPCPCPGAVPSSDGIYICSFGAGSGPSTSSKFDADSDPALESCSRSGLGSGLGSCSGPCSISNPRSAETNPYSGPGPAPTNTSCSSSTASTTAGPLGRS</sequence>
<dbReference type="EMBL" id="JAAVMX010000003">
    <property type="protein sequence ID" value="KAF4511041.1"/>
    <property type="molecule type" value="Genomic_DNA"/>
</dbReference>
<dbReference type="PANTHER" id="PTHR47807">
    <property type="entry name" value="PROTEIN TBF1"/>
    <property type="match status" value="1"/>
</dbReference>
<keyword evidence="2" id="KW-0539">Nucleus</keyword>
<name>A0A8H4V7Y4_9HYPO</name>
<dbReference type="InterPro" id="IPR009057">
    <property type="entry name" value="Homeodomain-like_sf"/>
</dbReference>
<feature type="compositionally biased region" description="Basic and acidic residues" evidence="4">
    <location>
        <begin position="35"/>
        <end position="51"/>
    </location>
</feature>
<dbReference type="SMART" id="SM00717">
    <property type="entry name" value="SANT"/>
    <property type="match status" value="1"/>
</dbReference>
<dbReference type="OrthoDB" id="3366990at2759"/>
<evidence type="ECO:0000256" key="4">
    <source>
        <dbReference type="SAM" id="MobiDB-lite"/>
    </source>
</evidence>
<keyword evidence="3" id="KW-0131">Cell cycle</keyword>
<evidence type="ECO:0000259" key="5">
    <source>
        <dbReference type="PROSITE" id="PS51294"/>
    </source>
</evidence>
<feature type="domain" description="HTH myb-type" evidence="5">
    <location>
        <begin position="564"/>
        <end position="616"/>
    </location>
</feature>
<dbReference type="InterPro" id="IPR001005">
    <property type="entry name" value="SANT/Myb"/>
</dbReference>
<feature type="compositionally biased region" description="Low complexity" evidence="4">
    <location>
        <begin position="687"/>
        <end position="712"/>
    </location>
</feature>
<feature type="compositionally biased region" description="Low complexity" evidence="4">
    <location>
        <begin position="905"/>
        <end position="925"/>
    </location>
</feature>
<feature type="compositionally biased region" description="Low complexity" evidence="4">
    <location>
        <begin position="760"/>
        <end position="773"/>
    </location>
</feature>
<dbReference type="FunFam" id="1.10.10.60:FF:000137">
    <property type="entry name" value="MYB DNA binding protein"/>
    <property type="match status" value="1"/>
</dbReference>
<feature type="region of interest" description="Disordered" evidence="4">
    <location>
        <begin position="410"/>
        <end position="440"/>
    </location>
</feature>
<evidence type="ECO:0000256" key="3">
    <source>
        <dbReference type="ARBA" id="ARBA00023306"/>
    </source>
</evidence>
<dbReference type="PROSITE" id="PS51294">
    <property type="entry name" value="HTH_MYB"/>
    <property type="match status" value="1"/>
</dbReference>
<proteinExistence type="predicted"/>
<keyword evidence="1" id="KW-0238">DNA-binding</keyword>
<evidence type="ECO:0000313" key="6">
    <source>
        <dbReference type="EMBL" id="KAF4511041.1"/>
    </source>
</evidence>
<reference evidence="6 7" key="1">
    <citation type="journal article" date="2020" name="Genome Biol. Evol.">
        <title>A new high-quality draft genome assembly of the Chinese cordyceps Ophiocordyceps sinensis.</title>
        <authorList>
            <person name="Shu R."/>
            <person name="Zhang J."/>
            <person name="Meng Q."/>
            <person name="Zhang H."/>
            <person name="Zhou G."/>
            <person name="Li M."/>
            <person name="Wu P."/>
            <person name="Zhao Y."/>
            <person name="Chen C."/>
            <person name="Qin Q."/>
        </authorList>
    </citation>
    <scope>NUCLEOTIDE SEQUENCE [LARGE SCALE GENOMIC DNA]</scope>
    <source>
        <strain evidence="6 7">IOZ07</strain>
    </source>
</reference>
<evidence type="ECO:0000256" key="1">
    <source>
        <dbReference type="ARBA" id="ARBA00023125"/>
    </source>
</evidence>
<keyword evidence="7" id="KW-1185">Reference proteome</keyword>
<dbReference type="Proteomes" id="UP000557566">
    <property type="component" value="Unassembled WGS sequence"/>
</dbReference>
<feature type="compositionally biased region" description="Low complexity" evidence="4">
    <location>
        <begin position="721"/>
        <end position="736"/>
    </location>
</feature>
<dbReference type="AlphaFoldDB" id="A0A8H4V7Y4"/>
<gene>
    <name evidence="6" type="ORF">G6O67_002877</name>
</gene>
<feature type="region of interest" description="Disordered" evidence="4">
    <location>
        <begin position="853"/>
        <end position="925"/>
    </location>
</feature>
<evidence type="ECO:0000313" key="7">
    <source>
        <dbReference type="Proteomes" id="UP000557566"/>
    </source>
</evidence>
<feature type="compositionally biased region" description="Polar residues" evidence="4">
    <location>
        <begin position="889"/>
        <end position="898"/>
    </location>
</feature>
<feature type="region of interest" description="Disordered" evidence="4">
    <location>
        <begin position="643"/>
        <end position="664"/>
    </location>
</feature>
<feature type="compositionally biased region" description="Basic and acidic residues" evidence="4">
    <location>
        <begin position="650"/>
        <end position="664"/>
    </location>
</feature>
<dbReference type="Gene3D" id="1.10.10.60">
    <property type="entry name" value="Homeodomain-like"/>
    <property type="match status" value="1"/>
</dbReference>
<feature type="region of interest" description="Disordered" evidence="4">
    <location>
        <begin position="677"/>
        <end position="817"/>
    </location>
</feature>
<dbReference type="CDD" id="cd11660">
    <property type="entry name" value="SANT_TRF"/>
    <property type="match status" value="1"/>
</dbReference>
<feature type="region of interest" description="Disordered" evidence="4">
    <location>
        <begin position="99"/>
        <end position="118"/>
    </location>
</feature>
<dbReference type="GO" id="GO:0010833">
    <property type="term" value="P:telomere maintenance via telomere lengthening"/>
    <property type="evidence" value="ECO:0007669"/>
    <property type="project" value="TreeGrafter"/>
</dbReference>
<accession>A0A8H4V7Y4</accession>
<comment type="caution">
    <text evidence="6">The sequence shown here is derived from an EMBL/GenBank/DDBJ whole genome shotgun (WGS) entry which is preliminary data.</text>
</comment>
<dbReference type="SUPFAM" id="SSF46689">
    <property type="entry name" value="Homeodomain-like"/>
    <property type="match status" value="1"/>
</dbReference>
<evidence type="ECO:0000256" key="2">
    <source>
        <dbReference type="ARBA" id="ARBA00023242"/>
    </source>
</evidence>
<dbReference type="Pfam" id="PF08558">
    <property type="entry name" value="TRF"/>
    <property type="match status" value="1"/>
</dbReference>
<dbReference type="GO" id="GO:0042803">
    <property type="term" value="F:protein homodimerization activity"/>
    <property type="evidence" value="ECO:0007669"/>
    <property type="project" value="InterPro"/>
</dbReference>
<dbReference type="InterPro" id="IPR013867">
    <property type="entry name" value="Telomere_rpt-bd_fac_dimer_dom"/>
</dbReference>
<dbReference type="PANTHER" id="PTHR47807:SF1">
    <property type="entry name" value="PROTEIN TBF1"/>
    <property type="match status" value="1"/>
</dbReference>
<feature type="compositionally biased region" description="Low complexity" evidence="4">
    <location>
        <begin position="1"/>
        <end position="17"/>
    </location>
</feature>
<feature type="region of interest" description="Disordered" evidence="4">
    <location>
        <begin position="1"/>
        <end position="69"/>
    </location>
</feature>
<protein>
    <recommendedName>
        <fullName evidence="5">HTH myb-type domain-containing protein</fullName>
    </recommendedName>
</protein>
<feature type="region of interest" description="Disordered" evidence="4">
    <location>
        <begin position="548"/>
        <end position="568"/>
    </location>
</feature>
<feature type="compositionally biased region" description="Low complexity" evidence="4">
    <location>
        <begin position="783"/>
        <end position="800"/>
    </location>
</feature>
<dbReference type="InterPro" id="IPR017930">
    <property type="entry name" value="Myb_dom"/>
</dbReference>